<comment type="subcellular location">
    <subcellularLocation>
        <location evidence="1">Cytoplasm</location>
    </subcellularLocation>
</comment>
<dbReference type="FunFam" id="3.40.50.300:FF:001348">
    <property type="entry name" value="Ras and EF-hand domain-containing protein"/>
    <property type="match status" value="1"/>
</dbReference>
<protein>
    <recommendedName>
        <fullName evidence="8">Ras and EF-hand domain-containing protein</fullName>
    </recommendedName>
</protein>
<sequence>MSERNSHRSTASPTMPIENKLRIFRVMLAGDSAVGKTSLLIRLCENKFTGTSVSTIGIDMKMRSITVDGRSTMLQLWDTAGQERFRSISASFYRKADGILLVYDCTSESSFLHTREWISTIQENAGRDIPIVVVANKVDLRDQYEREGTQCVSYMDGRQFAQEIEALFFETSALTGSNVEECATELTRLLCAQEDYNLRRPQIKLNMPQKPRNTACCNI</sequence>
<comment type="caution">
    <text evidence="6">The sequence shown here is derived from an EMBL/GenBank/DDBJ whole genome shotgun (WGS) entry which is preliminary data.</text>
</comment>
<dbReference type="NCBIfam" id="TIGR00231">
    <property type="entry name" value="small_GTP"/>
    <property type="match status" value="1"/>
</dbReference>
<dbReference type="InterPro" id="IPR001806">
    <property type="entry name" value="Small_GTPase"/>
</dbReference>
<dbReference type="PROSITE" id="PS51421">
    <property type="entry name" value="RAS"/>
    <property type="match status" value="1"/>
</dbReference>
<keyword evidence="4" id="KW-0175">Coiled coil</keyword>
<dbReference type="PROSITE" id="PS51419">
    <property type="entry name" value="RAB"/>
    <property type="match status" value="1"/>
</dbReference>
<evidence type="ECO:0000256" key="1">
    <source>
        <dbReference type="ARBA" id="ARBA00004496"/>
    </source>
</evidence>
<evidence type="ECO:0000313" key="6">
    <source>
        <dbReference type="EMBL" id="KAF8571625.1"/>
    </source>
</evidence>
<proteinExistence type="predicted"/>
<dbReference type="SMART" id="SM00174">
    <property type="entry name" value="RHO"/>
    <property type="match status" value="1"/>
</dbReference>
<dbReference type="SMART" id="SM00173">
    <property type="entry name" value="RAS"/>
    <property type="match status" value="1"/>
</dbReference>
<dbReference type="SMART" id="SM00177">
    <property type="entry name" value="ARF"/>
    <property type="match status" value="1"/>
</dbReference>
<dbReference type="PROSITE" id="PS51417">
    <property type="entry name" value="ARF"/>
    <property type="match status" value="1"/>
</dbReference>
<name>A0A8T0DUJ8_9TREM</name>
<dbReference type="SMART" id="SM00175">
    <property type="entry name" value="RAB"/>
    <property type="match status" value="1"/>
</dbReference>
<dbReference type="Gene3D" id="3.40.50.300">
    <property type="entry name" value="P-loop containing nucleotide triphosphate hydrolases"/>
    <property type="match status" value="1"/>
</dbReference>
<keyword evidence="5" id="KW-0342">GTP-binding</keyword>
<evidence type="ECO:0000313" key="7">
    <source>
        <dbReference type="Proteomes" id="UP000699462"/>
    </source>
</evidence>
<dbReference type="CDD" id="cd00154">
    <property type="entry name" value="Rab"/>
    <property type="match status" value="1"/>
</dbReference>
<keyword evidence="7" id="KW-1185">Reference proteome</keyword>
<dbReference type="GO" id="GO:0005525">
    <property type="term" value="F:GTP binding"/>
    <property type="evidence" value="ECO:0007669"/>
    <property type="project" value="UniProtKB-KW"/>
</dbReference>
<dbReference type="GO" id="GO:0005737">
    <property type="term" value="C:cytoplasm"/>
    <property type="evidence" value="ECO:0007669"/>
    <property type="project" value="UniProtKB-SubCell"/>
</dbReference>
<dbReference type="InterPro" id="IPR027417">
    <property type="entry name" value="P-loop_NTPase"/>
</dbReference>
<dbReference type="SUPFAM" id="SSF52540">
    <property type="entry name" value="P-loop containing nucleoside triphosphate hydrolases"/>
    <property type="match status" value="1"/>
</dbReference>
<evidence type="ECO:0008006" key="8">
    <source>
        <dbReference type="Google" id="ProtNLM"/>
    </source>
</evidence>
<dbReference type="OrthoDB" id="9989112at2759"/>
<evidence type="ECO:0000256" key="2">
    <source>
        <dbReference type="ARBA" id="ARBA00022490"/>
    </source>
</evidence>
<dbReference type="InterPro" id="IPR005225">
    <property type="entry name" value="Small_GTP-bd"/>
</dbReference>
<gene>
    <name evidence="6" type="ORF">P879_02255</name>
</gene>
<dbReference type="PANTHER" id="PTHR47977">
    <property type="entry name" value="RAS-RELATED PROTEIN RAB"/>
    <property type="match status" value="1"/>
</dbReference>
<dbReference type="EMBL" id="JTDF01000410">
    <property type="protein sequence ID" value="KAF8571625.1"/>
    <property type="molecule type" value="Genomic_DNA"/>
</dbReference>
<dbReference type="PRINTS" id="PR00449">
    <property type="entry name" value="RASTRNSFRMNG"/>
</dbReference>
<keyword evidence="3" id="KW-0547">Nucleotide-binding</keyword>
<evidence type="ECO:0000256" key="4">
    <source>
        <dbReference type="ARBA" id="ARBA00023054"/>
    </source>
</evidence>
<dbReference type="GO" id="GO:0003924">
    <property type="term" value="F:GTPase activity"/>
    <property type="evidence" value="ECO:0007669"/>
    <property type="project" value="InterPro"/>
</dbReference>
<reference evidence="6 7" key="1">
    <citation type="submission" date="2019-07" db="EMBL/GenBank/DDBJ databases">
        <title>Annotation for the trematode Paragonimus westermani.</title>
        <authorList>
            <person name="Choi Y.-J."/>
        </authorList>
    </citation>
    <scope>NUCLEOTIDE SEQUENCE [LARGE SCALE GENOMIC DNA]</scope>
    <source>
        <strain evidence="6">180907_Pwestermani</strain>
    </source>
</reference>
<organism evidence="6 7">
    <name type="scientific">Paragonimus westermani</name>
    <dbReference type="NCBI Taxonomy" id="34504"/>
    <lineage>
        <taxon>Eukaryota</taxon>
        <taxon>Metazoa</taxon>
        <taxon>Spiralia</taxon>
        <taxon>Lophotrochozoa</taxon>
        <taxon>Platyhelminthes</taxon>
        <taxon>Trematoda</taxon>
        <taxon>Digenea</taxon>
        <taxon>Plagiorchiida</taxon>
        <taxon>Troglotremata</taxon>
        <taxon>Troglotrematidae</taxon>
        <taxon>Paragonimus</taxon>
    </lineage>
</organism>
<evidence type="ECO:0000256" key="3">
    <source>
        <dbReference type="ARBA" id="ARBA00022741"/>
    </source>
</evidence>
<dbReference type="PROSITE" id="PS51420">
    <property type="entry name" value="RHO"/>
    <property type="match status" value="1"/>
</dbReference>
<accession>A0A8T0DUJ8</accession>
<evidence type="ECO:0000256" key="5">
    <source>
        <dbReference type="ARBA" id="ARBA00023134"/>
    </source>
</evidence>
<dbReference type="AlphaFoldDB" id="A0A8T0DUJ8"/>
<keyword evidence="2" id="KW-0963">Cytoplasm</keyword>
<dbReference type="InterPro" id="IPR050227">
    <property type="entry name" value="Rab"/>
</dbReference>
<dbReference type="Pfam" id="PF00071">
    <property type="entry name" value="Ras"/>
    <property type="match status" value="1"/>
</dbReference>
<dbReference type="Proteomes" id="UP000699462">
    <property type="component" value="Unassembled WGS sequence"/>
</dbReference>